<dbReference type="EMBL" id="JADJZA010000008">
    <property type="protein sequence ID" value="MBK9298162.1"/>
    <property type="molecule type" value="Genomic_DNA"/>
</dbReference>
<dbReference type="PANTHER" id="PTHR10151:SF120">
    <property type="entry name" value="BIS(5'-ADENOSYL)-TRIPHOSPHATASE"/>
    <property type="match status" value="1"/>
</dbReference>
<sequence>MIDPLLPDYSGACVTGVVPTLLDPSGEVPDWMPQELVGANQVALLVLDGLGWDQLEERAHLAPTLTSLPRTPITTVCPTTTATALTSITTGLSPGAHGVIGYRIAIQRQILNVLRWSTPRGDARESIVPSGVQPHEAFGSERPPVITRAEFIATGFTEAHLQPSRFEGYRMPSTMVVEVAQTLRRGEPFLYAYYDGIDKVAHEYGLGEHYDAELMAVDQMVRAIVAGLPQGAALVVTADHGQVQVGNNVIEPAREVLSMVDFQSGEGRFRWFHARPGATAELAAACAERYGDQAWVVTRTQTIDEGWWGPGLTDSAAACLGDVALVAREPVAFSDPADTGPFVLQSRHGSLTSAEVLVPLIVARGG</sequence>
<accession>A0A936NFS9</accession>
<reference evidence="1 2" key="1">
    <citation type="submission" date="2020-10" db="EMBL/GenBank/DDBJ databases">
        <title>Connecting structure to function with the recovery of over 1000 high-quality activated sludge metagenome-assembled genomes encoding full-length rRNA genes using long-read sequencing.</title>
        <authorList>
            <person name="Singleton C.M."/>
            <person name="Petriglieri F."/>
            <person name="Kristensen J.M."/>
            <person name="Kirkegaard R.H."/>
            <person name="Michaelsen T.Y."/>
            <person name="Andersen M.H."/>
            <person name="Karst S.M."/>
            <person name="Dueholm M.S."/>
            <person name="Nielsen P.H."/>
            <person name="Albertsen M."/>
        </authorList>
    </citation>
    <scope>NUCLEOTIDE SEQUENCE [LARGE SCALE GENOMIC DNA]</scope>
    <source>
        <strain evidence="1">Lyne_18-Q3-R50-59_MAXAC.006</strain>
    </source>
</reference>
<gene>
    <name evidence="1" type="ORF">IPN02_15265</name>
</gene>
<dbReference type="InterPro" id="IPR017850">
    <property type="entry name" value="Alkaline_phosphatase_core_sf"/>
</dbReference>
<evidence type="ECO:0000313" key="1">
    <source>
        <dbReference type="EMBL" id="MBK9298162.1"/>
    </source>
</evidence>
<dbReference type="AlphaFoldDB" id="A0A936NFS9"/>
<dbReference type="Gene3D" id="3.40.720.10">
    <property type="entry name" value="Alkaline Phosphatase, subunit A"/>
    <property type="match status" value="1"/>
</dbReference>
<dbReference type="Pfam" id="PF01663">
    <property type="entry name" value="Phosphodiest"/>
    <property type="match status" value="1"/>
</dbReference>
<dbReference type="GO" id="GO:0016787">
    <property type="term" value="F:hydrolase activity"/>
    <property type="evidence" value="ECO:0007669"/>
    <property type="project" value="UniProtKB-ARBA"/>
</dbReference>
<dbReference type="Proteomes" id="UP000727993">
    <property type="component" value="Unassembled WGS sequence"/>
</dbReference>
<name>A0A936NFS9_9ACTN</name>
<comment type="caution">
    <text evidence="1">The sequence shown here is derived from an EMBL/GenBank/DDBJ whole genome shotgun (WGS) entry which is preliminary data.</text>
</comment>
<dbReference type="InterPro" id="IPR002591">
    <property type="entry name" value="Phosphodiest/P_Trfase"/>
</dbReference>
<dbReference type="SUPFAM" id="SSF53649">
    <property type="entry name" value="Alkaline phosphatase-like"/>
    <property type="match status" value="1"/>
</dbReference>
<protein>
    <submittedName>
        <fullName evidence="1">Alkaline phosphatase family protein</fullName>
    </submittedName>
</protein>
<organism evidence="1 2">
    <name type="scientific">Candidatus Neomicrothrix subdominans</name>
    <dbReference type="NCBI Taxonomy" id="2954438"/>
    <lineage>
        <taxon>Bacteria</taxon>
        <taxon>Bacillati</taxon>
        <taxon>Actinomycetota</taxon>
        <taxon>Acidimicrobiia</taxon>
        <taxon>Acidimicrobiales</taxon>
        <taxon>Microthrixaceae</taxon>
        <taxon>Candidatus Neomicrothrix</taxon>
    </lineage>
</organism>
<evidence type="ECO:0000313" key="2">
    <source>
        <dbReference type="Proteomes" id="UP000727993"/>
    </source>
</evidence>
<dbReference type="PANTHER" id="PTHR10151">
    <property type="entry name" value="ECTONUCLEOTIDE PYROPHOSPHATASE/PHOSPHODIESTERASE"/>
    <property type="match status" value="1"/>
</dbReference>
<proteinExistence type="predicted"/>